<accession>A0A0J9BSX1</accession>
<dbReference type="EMBL" id="ADLK01000032">
    <property type="protein sequence ID" value="KMW16172.1"/>
    <property type="molecule type" value="Genomic_DNA"/>
</dbReference>
<dbReference type="InterPro" id="IPR018337">
    <property type="entry name" value="Cell_wall/Cho-bd_repeat"/>
</dbReference>
<protein>
    <recommendedName>
        <fullName evidence="6">Cell wall-binding repeat protein</fullName>
    </recommendedName>
</protein>
<evidence type="ECO:0000256" key="1">
    <source>
        <dbReference type="ARBA" id="ARBA00022737"/>
    </source>
</evidence>
<dbReference type="Gene3D" id="2.10.270.10">
    <property type="entry name" value="Cholin Binding"/>
    <property type="match status" value="1"/>
</dbReference>
<organism evidence="4 5">
    <name type="scientific">[Clostridium] citroniae WAL-19142</name>
    <dbReference type="NCBI Taxonomy" id="742734"/>
    <lineage>
        <taxon>Bacteria</taxon>
        <taxon>Bacillati</taxon>
        <taxon>Bacillota</taxon>
        <taxon>Clostridia</taxon>
        <taxon>Lachnospirales</taxon>
        <taxon>Lachnospiraceae</taxon>
        <taxon>Enterocloster</taxon>
    </lineage>
</organism>
<keyword evidence="3" id="KW-0732">Signal</keyword>
<dbReference type="RefSeq" id="WP_007868001.1">
    <property type="nucleotide sequence ID" value="NZ_KQ235882.1"/>
</dbReference>
<feature type="repeat" description="Cell wall-binding" evidence="2">
    <location>
        <begin position="67"/>
        <end position="86"/>
    </location>
</feature>
<feature type="chain" id="PRO_5005315401" description="Cell wall-binding repeat protein" evidence="3">
    <location>
        <begin position="27"/>
        <end position="268"/>
    </location>
</feature>
<keyword evidence="1" id="KW-0677">Repeat</keyword>
<proteinExistence type="predicted"/>
<comment type="caution">
    <text evidence="4">The sequence shown here is derived from an EMBL/GenBank/DDBJ whole genome shotgun (WGS) entry which is preliminary data.</text>
</comment>
<dbReference type="AlphaFoldDB" id="A0A0J9BSX1"/>
<evidence type="ECO:0000256" key="3">
    <source>
        <dbReference type="SAM" id="SignalP"/>
    </source>
</evidence>
<evidence type="ECO:0000313" key="5">
    <source>
        <dbReference type="Proteomes" id="UP000037392"/>
    </source>
</evidence>
<dbReference type="OrthoDB" id="9788327at2"/>
<evidence type="ECO:0000256" key="2">
    <source>
        <dbReference type="PROSITE-ProRule" id="PRU00591"/>
    </source>
</evidence>
<dbReference type="Pfam" id="PF19127">
    <property type="entry name" value="Choline_bind_3"/>
    <property type="match status" value="1"/>
</dbReference>
<evidence type="ECO:0000313" key="4">
    <source>
        <dbReference type="EMBL" id="KMW16172.1"/>
    </source>
</evidence>
<reference evidence="4 5" key="1">
    <citation type="submission" date="2011-04" db="EMBL/GenBank/DDBJ databases">
        <title>The Genome Sequence of Clostridium citroniae WAL-19142.</title>
        <authorList>
            <consortium name="The Broad Institute Genome Sequencing Platform"/>
            <person name="Earl A."/>
            <person name="Ward D."/>
            <person name="Feldgarden M."/>
            <person name="Gevers D."/>
            <person name="Warren Y.A."/>
            <person name="Tyrrell K.L."/>
            <person name="Citron D.M."/>
            <person name="Goldstein E.J."/>
            <person name="Daigneault M."/>
            <person name="Allen-Vercoe E."/>
            <person name="Young S.K."/>
            <person name="Zeng Q."/>
            <person name="Gargeya S."/>
            <person name="Fitzgerald M."/>
            <person name="Haas B."/>
            <person name="Abouelleil A."/>
            <person name="Alvarado L."/>
            <person name="Arachchi H.M."/>
            <person name="Berlin A."/>
            <person name="Brown A."/>
            <person name="Chapman S.B."/>
            <person name="Chen Z."/>
            <person name="Dunbar C."/>
            <person name="Freedman E."/>
            <person name="Gearin G."/>
            <person name="Gellesch M."/>
            <person name="Goldberg J."/>
            <person name="Griggs A."/>
            <person name="Gujja S."/>
            <person name="Heilman E.R."/>
            <person name="Heiman D."/>
            <person name="Howarth C."/>
            <person name="Larson L."/>
            <person name="Lui A."/>
            <person name="MacDonald P.J."/>
            <person name="Mehta T."/>
            <person name="Montmayeur A."/>
            <person name="Murphy C."/>
            <person name="Neiman D."/>
            <person name="Pearson M."/>
            <person name="Priest M."/>
            <person name="Roberts A."/>
            <person name="Saif S."/>
            <person name="Shea T."/>
            <person name="Shenoy N."/>
            <person name="Sisk P."/>
            <person name="Stolte C."/>
            <person name="Sykes S."/>
            <person name="White J."/>
            <person name="Yandava C."/>
            <person name="Wortman J."/>
            <person name="Nusbaum C."/>
            <person name="Birren B."/>
        </authorList>
    </citation>
    <scope>NUCLEOTIDE SEQUENCE [LARGE SCALE GENOMIC DNA]</scope>
    <source>
        <strain evidence="4 5">WAL-19142</strain>
    </source>
</reference>
<dbReference type="SUPFAM" id="SSF69360">
    <property type="entry name" value="Cell wall binding repeat"/>
    <property type="match status" value="1"/>
</dbReference>
<gene>
    <name evidence="4" type="ORF">HMPREF9470_04610</name>
</gene>
<dbReference type="Proteomes" id="UP000037392">
    <property type="component" value="Unassembled WGS sequence"/>
</dbReference>
<sequence>MKIRKRIFAGLGAAALAMMMSFPALASGWQQNDSGYWYEREDKSYPAGTWELIQGKWYLFDQNGYMLTGWRQVNGIWYYLDPNGAMVSNTTLTIDGVPYTFDSNGAMVENTLGEVTLGRWEGSVFINDWSNIRLTLPQGFINFDSDFMTDFSDSEAVVDMLSMKNKNCAVMVFYTVNTDGDDMDQMTAFLNMFYGGSTDMDGLGRIDTVKVGDLEYLRCFFSASQEDPQTGYLYIRNLGSHYSVIATISDTDNLPVIDSVLSTLTTAH</sequence>
<dbReference type="PATRIC" id="fig|742734.4.peg.4940"/>
<dbReference type="GeneID" id="93163960"/>
<name>A0A0J9BSX1_9FIRM</name>
<evidence type="ECO:0008006" key="6">
    <source>
        <dbReference type="Google" id="ProtNLM"/>
    </source>
</evidence>
<dbReference type="PROSITE" id="PS51170">
    <property type="entry name" value="CW"/>
    <property type="match status" value="1"/>
</dbReference>
<feature type="signal peptide" evidence="3">
    <location>
        <begin position="1"/>
        <end position="26"/>
    </location>
</feature>